<accession>A0A3S1BKC7</accession>
<sequence>MKKEKEQKKFATIEEEVTVEEEDGSVEKKISSTSSEFSIGEGRKPITTIQEIEEVEEDTPVVPPQSYLTRYPDYHVRFSEPDEDLEEDSSSDPKEDNMPNLPKLSKSEQGSQDSFENAPNGGDTQTSTSTLTTPPSSDSTVSLSVVRPDADGVDTAGQRLKKPGPRSASPSKLRKIAVSPAPKRSNIAVPNERIRKVSPLANPDGDGVPDHVQASAKYVSSRAQPAGELV</sequence>
<organism evidence="2 3">
    <name type="scientific">Elysia chlorotica</name>
    <name type="common">Eastern emerald elysia</name>
    <name type="synonym">Sea slug</name>
    <dbReference type="NCBI Taxonomy" id="188477"/>
    <lineage>
        <taxon>Eukaryota</taxon>
        <taxon>Metazoa</taxon>
        <taxon>Spiralia</taxon>
        <taxon>Lophotrochozoa</taxon>
        <taxon>Mollusca</taxon>
        <taxon>Gastropoda</taxon>
        <taxon>Heterobranchia</taxon>
        <taxon>Euthyneura</taxon>
        <taxon>Panpulmonata</taxon>
        <taxon>Sacoglossa</taxon>
        <taxon>Placobranchoidea</taxon>
        <taxon>Plakobranchidae</taxon>
        <taxon>Elysia</taxon>
    </lineage>
</organism>
<protein>
    <submittedName>
        <fullName evidence="2">Uncharacterized protein</fullName>
    </submittedName>
</protein>
<reference evidence="2 3" key="1">
    <citation type="submission" date="2019-01" db="EMBL/GenBank/DDBJ databases">
        <title>A draft genome assembly of the solar-powered sea slug Elysia chlorotica.</title>
        <authorList>
            <person name="Cai H."/>
            <person name="Li Q."/>
            <person name="Fang X."/>
            <person name="Li J."/>
            <person name="Curtis N.E."/>
            <person name="Altenburger A."/>
            <person name="Shibata T."/>
            <person name="Feng M."/>
            <person name="Maeda T."/>
            <person name="Schwartz J.A."/>
            <person name="Shigenobu S."/>
            <person name="Lundholm N."/>
            <person name="Nishiyama T."/>
            <person name="Yang H."/>
            <person name="Hasebe M."/>
            <person name="Li S."/>
            <person name="Pierce S.K."/>
            <person name="Wang J."/>
        </authorList>
    </citation>
    <scope>NUCLEOTIDE SEQUENCE [LARGE SCALE GENOMIC DNA]</scope>
    <source>
        <strain evidence="2">EC2010</strain>
        <tissue evidence="2">Whole organism of an adult</tissue>
    </source>
</reference>
<name>A0A3S1BKC7_ELYCH</name>
<evidence type="ECO:0000256" key="1">
    <source>
        <dbReference type="SAM" id="MobiDB-lite"/>
    </source>
</evidence>
<feature type="compositionally biased region" description="Polar residues" evidence="1">
    <location>
        <begin position="107"/>
        <end position="117"/>
    </location>
</feature>
<dbReference type="Proteomes" id="UP000271974">
    <property type="component" value="Unassembled WGS sequence"/>
</dbReference>
<dbReference type="EMBL" id="RQTK01000159">
    <property type="protein sequence ID" value="RUS85809.1"/>
    <property type="molecule type" value="Genomic_DNA"/>
</dbReference>
<dbReference type="AlphaFoldDB" id="A0A3S1BKC7"/>
<comment type="caution">
    <text evidence="2">The sequence shown here is derived from an EMBL/GenBank/DDBJ whole genome shotgun (WGS) entry which is preliminary data.</text>
</comment>
<evidence type="ECO:0000313" key="3">
    <source>
        <dbReference type="Proteomes" id="UP000271974"/>
    </source>
</evidence>
<feature type="compositionally biased region" description="Acidic residues" evidence="1">
    <location>
        <begin position="81"/>
        <end position="90"/>
    </location>
</feature>
<proteinExistence type="predicted"/>
<feature type="compositionally biased region" description="Low complexity" evidence="1">
    <location>
        <begin position="123"/>
        <end position="145"/>
    </location>
</feature>
<keyword evidence="3" id="KW-1185">Reference proteome</keyword>
<feature type="region of interest" description="Disordered" evidence="1">
    <location>
        <begin position="16"/>
        <end position="211"/>
    </location>
</feature>
<gene>
    <name evidence="2" type="ORF">EGW08_006438</name>
</gene>
<evidence type="ECO:0000313" key="2">
    <source>
        <dbReference type="EMBL" id="RUS85809.1"/>
    </source>
</evidence>